<evidence type="ECO:0000313" key="1">
    <source>
        <dbReference type="EMBL" id="KAI3373355.1"/>
    </source>
</evidence>
<organism evidence="1 2">
    <name type="scientific">Scortum barcoo</name>
    <name type="common">barcoo grunter</name>
    <dbReference type="NCBI Taxonomy" id="214431"/>
    <lineage>
        <taxon>Eukaryota</taxon>
        <taxon>Metazoa</taxon>
        <taxon>Chordata</taxon>
        <taxon>Craniata</taxon>
        <taxon>Vertebrata</taxon>
        <taxon>Euteleostomi</taxon>
        <taxon>Actinopterygii</taxon>
        <taxon>Neopterygii</taxon>
        <taxon>Teleostei</taxon>
        <taxon>Neoteleostei</taxon>
        <taxon>Acanthomorphata</taxon>
        <taxon>Eupercaria</taxon>
        <taxon>Centrarchiformes</taxon>
        <taxon>Terapontoidei</taxon>
        <taxon>Terapontidae</taxon>
        <taxon>Scortum</taxon>
    </lineage>
</organism>
<evidence type="ECO:0000313" key="2">
    <source>
        <dbReference type="Proteomes" id="UP000831701"/>
    </source>
</evidence>
<name>A0ACB8WZD7_9TELE</name>
<proteinExistence type="predicted"/>
<dbReference type="EMBL" id="CM041534">
    <property type="protein sequence ID" value="KAI3373355.1"/>
    <property type="molecule type" value="Genomic_DNA"/>
</dbReference>
<gene>
    <name evidence="1" type="ORF">L3Q82_006646</name>
</gene>
<protein>
    <submittedName>
        <fullName evidence="1">Uncharacterized protein</fullName>
    </submittedName>
</protein>
<accession>A0ACB8WZD7</accession>
<sequence length="876" mass="97020">MTHFIPFPKLPSAKETAQVMINHVFRIHGIPSDIVSDRGPQFISKFWKEFCQLLCATVSLSSGYHPESNGQTEWLNQELETCLRCCLVAQNQTTWSNHLTWVEYAHNTLPPTAATGLSPFEVIHGYQPPLFPANEEEVTVPSAQSLMRRCKKIWAAARLMLLRGQARMKAAADRHHRHRPPTSSHLPTRPETAVAVISSYIGVVIAARSASTDKASAQKARNTLLLHLVQLGLSLSSTIQIPLLIALSKPPPLVTMVQMMESQCEYFMYFPAVPITDLSDPARYRTLPRRSHLYLGETVRFLLVLRCRDGGATPTEHGPADGSDGTVAGFGMESASSRAWRELAGSLCAVASVSPGESSRHRGNHHQHHHDYQSSGDEANEDGEEDYIAAAEAAIAALGSRVDSRCRSFRDCKPLLIHNSSGTAAREFRRAPVQSPLDEPVVLTDEVIFPLTVSLDKLPVSTLKVKVMVTVWKREAEKAEVQELGYLSVLQQREPTHTFRHDLNTFKAQVSTTLTVLPPPTVRCKQMTVSGRHLAVLKVFNESSQEEVSIRDVRILPNLNASYLPMMPDGSVLLVDNVCHQSGEVGMASFCRVDSLAGRLPGMLSALEEHDFLFQLHLNDMPQDDSNEFSVGAFYFQGLEVPLVAVLQWSTPKMPFTNCIYTHYRLPSIRLDRPRFVMTASCPSTVTVKQHFKVKYVLLNNLQDFLAVRLVWTPEGGQGEDASLAAVVCHSPLSNLGHCRKGSTLSFSVAFQILKPGLYELSQHMKLKLQFTASVSNPPPDARPLSRKNSPSSPAVRDLLDRHQASLGRSQSFSHQQPSRSHIMRTGSAMERRAITPPVGSPVGRPLYLPPQDKTLLSLDKIAKRECKVLVVDPVS</sequence>
<dbReference type="Proteomes" id="UP000831701">
    <property type="component" value="Chromosome 4"/>
</dbReference>
<reference evidence="1" key="1">
    <citation type="submission" date="2022-04" db="EMBL/GenBank/DDBJ databases">
        <title>Jade perch genome.</title>
        <authorList>
            <person name="Chao B."/>
        </authorList>
    </citation>
    <scope>NUCLEOTIDE SEQUENCE</scope>
    <source>
        <strain evidence="1">CB-2022</strain>
    </source>
</reference>
<comment type="caution">
    <text evidence="1">The sequence shown here is derived from an EMBL/GenBank/DDBJ whole genome shotgun (WGS) entry which is preliminary data.</text>
</comment>
<keyword evidence="2" id="KW-1185">Reference proteome</keyword>